<dbReference type="Gene3D" id="2.130.10.10">
    <property type="entry name" value="YVTN repeat-like/Quinoprotein amine dehydrogenase"/>
    <property type="match status" value="2"/>
</dbReference>
<sequence>MQLEGAQKKLLDAKSSLACHKARHDVESSKSATSDDIGKVKVEPKSSATPSPMHVDEGHTQNQPQLRPQLVIPAANLNMGEAKSLADPSMKVPSVSGVRSATSSSKRLSDTPGKLKGDMTSCKNSSEKTISNSNDKQASRKLQQRVHKDLISSIRTAASPHIIRFQTATLISNQGRRKMRSIALNPFNDKLFVTSSLDGVVKLWEVQAKGSSTSLLSSRDCLSAKRRWPEDITWHPDGDSLFSVYTADDGDSQVSVLNLNSSKNEVTYLKEKPHLRGIINNIIFMPWGDPCFATSGSDHAVILWNEKDGDNVWKPKVLHRNLHSSAVMGVAGMQNRQIILSAGADKRVIGFDLQTSRADYKMQGDNKCMGILPNPSDFNLFMVQTGTPQKQLHLYDIRVRQREIHAFGWKQISSDSQSALINQAWSPDGWYISSGSTDPMIHIFDIRYNSSQPCQSVKAHQKRVLRAAWHHSLPLLISISSDLHIGIHKINQ</sequence>
<evidence type="ECO:0000256" key="2">
    <source>
        <dbReference type="SAM" id="MobiDB-lite"/>
    </source>
</evidence>
<dbReference type="PROSITE" id="PS50082">
    <property type="entry name" value="WD_REPEATS_2"/>
    <property type="match status" value="1"/>
</dbReference>
<dbReference type="EMBL" id="KI393908">
    <property type="protein sequence ID" value="ERN06464.1"/>
    <property type="molecule type" value="Genomic_DNA"/>
</dbReference>
<dbReference type="Pfam" id="PF00400">
    <property type="entry name" value="WD40"/>
    <property type="match status" value="1"/>
</dbReference>
<accession>W1PFG4</accession>
<gene>
    <name evidence="3" type="ORF">AMTR_s00016p00260190</name>
</gene>
<keyword evidence="1" id="KW-0853">WD repeat</keyword>
<dbReference type="HOGENOM" id="CLU_018652_1_0_1"/>
<evidence type="ECO:0000256" key="1">
    <source>
        <dbReference type="PROSITE-ProRule" id="PRU00221"/>
    </source>
</evidence>
<dbReference type="InterPro" id="IPR036322">
    <property type="entry name" value="WD40_repeat_dom_sf"/>
</dbReference>
<dbReference type="OMA" id="WPEDIVW"/>
<dbReference type="PANTHER" id="PTHR47232:SF1">
    <property type="entry name" value="TRANSDUCIN FAMILY PROTEIN _ WD-40 REPEAT FAMILY PROTEIN"/>
    <property type="match status" value="1"/>
</dbReference>
<dbReference type="PANTHER" id="PTHR47232">
    <property type="entry name" value="TRANSDUCIN FAMILY PROTEIN / WD-40 REPEAT FAMILY PROTEIN"/>
    <property type="match status" value="1"/>
</dbReference>
<dbReference type="eggNOG" id="KOG0265">
    <property type="taxonomic scope" value="Eukaryota"/>
</dbReference>
<evidence type="ECO:0000313" key="4">
    <source>
        <dbReference type="Proteomes" id="UP000017836"/>
    </source>
</evidence>
<proteinExistence type="predicted"/>
<feature type="compositionally biased region" description="Polar residues" evidence="2">
    <location>
        <begin position="121"/>
        <end position="136"/>
    </location>
</feature>
<dbReference type="Proteomes" id="UP000017836">
    <property type="component" value="Unassembled WGS sequence"/>
</dbReference>
<feature type="region of interest" description="Disordered" evidence="2">
    <location>
        <begin position="1"/>
        <end position="66"/>
    </location>
</feature>
<feature type="compositionally biased region" description="Basic and acidic residues" evidence="2">
    <location>
        <begin position="1"/>
        <end position="12"/>
    </location>
</feature>
<protein>
    <submittedName>
        <fullName evidence="3">Uncharacterized protein</fullName>
    </submittedName>
</protein>
<dbReference type="SMART" id="SM00320">
    <property type="entry name" value="WD40"/>
    <property type="match status" value="5"/>
</dbReference>
<feature type="repeat" description="WD" evidence="1">
    <location>
        <begin position="188"/>
        <end position="214"/>
    </location>
</feature>
<name>W1PFG4_AMBTC</name>
<feature type="compositionally biased region" description="Low complexity" evidence="2">
    <location>
        <begin position="94"/>
        <end position="105"/>
    </location>
</feature>
<organism evidence="3 4">
    <name type="scientific">Amborella trichopoda</name>
    <dbReference type="NCBI Taxonomy" id="13333"/>
    <lineage>
        <taxon>Eukaryota</taxon>
        <taxon>Viridiplantae</taxon>
        <taxon>Streptophyta</taxon>
        <taxon>Embryophyta</taxon>
        <taxon>Tracheophyta</taxon>
        <taxon>Spermatophyta</taxon>
        <taxon>Magnoliopsida</taxon>
        <taxon>Amborellales</taxon>
        <taxon>Amborellaceae</taxon>
        <taxon>Amborella</taxon>
    </lineage>
</organism>
<dbReference type="InterPro" id="IPR001680">
    <property type="entry name" value="WD40_rpt"/>
</dbReference>
<reference evidence="4" key="1">
    <citation type="journal article" date="2013" name="Science">
        <title>The Amborella genome and the evolution of flowering plants.</title>
        <authorList>
            <consortium name="Amborella Genome Project"/>
        </authorList>
    </citation>
    <scope>NUCLEOTIDE SEQUENCE [LARGE SCALE GENOMIC DNA]</scope>
</reference>
<feature type="compositionally biased region" description="Basic and acidic residues" evidence="2">
    <location>
        <begin position="107"/>
        <end position="117"/>
    </location>
</feature>
<feature type="region of interest" description="Disordered" evidence="2">
    <location>
        <begin position="84"/>
        <end position="141"/>
    </location>
</feature>
<dbReference type="STRING" id="13333.W1PFG4"/>
<dbReference type="InterPro" id="IPR015943">
    <property type="entry name" value="WD40/YVTN_repeat-like_dom_sf"/>
</dbReference>
<evidence type="ECO:0000313" key="3">
    <source>
        <dbReference type="EMBL" id="ERN06464.1"/>
    </source>
</evidence>
<dbReference type="AlphaFoldDB" id="W1PFG4"/>
<dbReference type="SUPFAM" id="SSF50978">
    <property type="entry name" value="WD40 repeat-like"/>
    <property type="match status" value="1"/>
</dbReference>
<keyword evidence="4" id="KW-1185">Reference proteome</keyword>
<dbReference type="Gramene" id="ERN06464">
    <property type="protein sequence ID" value="ERN06464"/>
    <property type="gene ID" value="AMTR_s00016p00260190"/>
</dbReference>